<dbReference type="InterPro" id="IPR024087">
    <property type="entry name" value="Creatininase-like_sf"/>
</dbReference>
<dbReference type="GO" id="GO:0046872">
    <property type="term" value="F:metal ion binding"/>
    <property type="evidence" value="ECO:0007669"/>
    <property type="project" value="UniProtKB-KW"/>
</dbReference>
<gene>
    <name evidence="6" type="ORF">TE42_02180</name>
</gene>
<comment type="caution">
    <text evidence="6">The sequence shown here is derived from an EMBL/GenBank/DDBJ whole genome shotgun (WGS) entry which is preliminary data.</text>
</comment>
<evidence type="ECO:0000256" key="4">
    <source>
        <dbReference type="ARBA" id="ARBA00022833"/>
    </source>
</evidence>
<evidence type="ECO:0000313" key="6">
    <source>
        <dbReference type="EMBL" id="KKZ12988.1"/>
    </source>
</evidence>
<comment type="similarity">
    <text evidence="5">Belongs to the creatininase superfamily.</text>
</comment>
<evidence type="ECO:0000313" key="7">
    <source>
        <dbReference type="Proteomes" id="UP000035067"/>
    </source>
</evidence>
<name>A0A0G2J5F6_9SYNE</name>
<evidence type="ECO:0000256" key="2">
    <source>
        <dbReference type="ARBA" id="ARBA00022723"/>
    </source>
</evidence>
<dbReference type="AlphaFoldDB" id="A0A0G2J5F6"/>
<dbReference type="PANTHER" id="PTHR35005:SF1">
    <property type="entry name" value="2-AMINO-5-FORMYLAMINO-6-RIBOSYLAMINOPYRIMIDIN-4(3H)-ONE 5'-MONOPHOSPHATE DEFORMYLASE"/>
    <property type="match status" value="1"/>
</dbReference>
<dbReference type="InterPro" id="IPR003785">
    <property type="entry name" value="Creatininase/forma_Hydrolase"/>
</dbReference>
<dbReference type="PANTHER" id="PTHR35005">
    <property type="entry name" value="3-DEHYDRO-SCYLLO-INOSOSE HYDROLASE"/>
    <property type="match status" value="1"/>
</dbReference>
<keyword evidence="3" id="KW-0378">Hydrolase</keyword>
<organism evidence="6 7">
    <name type="scientific">Candidatus Synechococcus spongiarum SP3</name>
    <dbReference type="NCBI Taxonomy" id="1604020"/>
    <lineage>
        <taxon>Bacteria</taxon>
        <taxon>Bacillati</taxon>
        <taxon>Cyanobacteriota</taxon>
        <taxon>Cyanophyceae</taxon>
        <taxon>Synechococcales</taxon>
        <taxon>Synechococcaceae</taxon>
        <taxon>Synechococcus</taxon>
    </lineage>
</organism>
<reference evidence="6 7" key="1">
    <citation type="submission" date="2015-01" db="EMBL/GenBank/DDBJ databases">
        <title>Lifestyle Evolution in Cyanobacterial Symbionts of Sponges.</title>
        <authorList>
            <person name="Burgsdorf I."/>
            <person name="Slaby B.M."/>
            <person name="Handley K.M."/>
            <person name="Haber M."/>
            <person name="Blom J."/>
            <person name="Marshall C.W."/>
            <person name="Gilbert J.A."/>
            <person name="Hentschel U."/>
            <person name="Steindler L."/>
        </authorList>
    </citation>
    <scope>NUCLEOTIDE SEQUENCE [LARGE SCALE GENOMIC DNA]</scope>
    <source>
        <strain evidence="6">SP3</strain>
    </source>
</reference>
<dbReference type="EMBL" id="JXQG01000007">
    <property type="protein sequence ID" value="KKZ12988.1"/>
    <property type="molecule type" value="Genomic_DNA"/>
</dbReference>
<dbReference type="Pfam" id="PF02633">
    <property type="entry name" value="Creatininase"/>
    <property type="match status" value="1"/>
</dbReference>
<proteinExistence type="inferred from homology"/>
<evidence type="ECO:0000256" key="1">
    <source>
        <dbReference type="ARBA" id="ARBA00001947"/>
    </source>
</evidence>
<dbReference type="Proteomes" id="UP000035067">
    <property type="component" value="Unassembled WGS sequence"/>
</dbReference>
<dbReference type="GO" id="GO:0009231">
    <property type="term" value="P:riboflavin biosynthetic process"/>
    <property type="evidence" value="ECO:0007669"/>
    <property type="project" value="TreeGrafter"/>
</dbReference>
<dbReference type="GO" id="GO:0016811">
    <property type="term" value="F:hydrolase activity, acting on carbon-nitrogen (but not peptide) bonds, in linear amides"/>
    <property type="evidence" value="ECO:0007669"/>
    <property type="project" value="TreeGrafter"/>
</dbReference>
<accession>A0A0G2J5F6</accession>
<dbReference type="Gene3D" id="3.40.50.10310">
    <property type="entry name" value="Creatininase"/>
    <property type="match status" value="1"/>
</dbReference>
<dbReference type="SUPFAM" id="SSF102215">
    <property type="entry name" value="Creatininase"/>
    <property type="match status" value="1"/>
</dbReference>
<evidence type="ECO:0000256" key="5">
    <source>
        <dbReference type="ARBA" id="ARBA00024029"/>
    </source>
</evidence>
<keyword evidence="2" id="KW-0479">Metal-binding</keyword>
<keyword evidence="4" id="KW-0862">Zinc</keyword>
<sequence length="270" mass="28917">MAPEQHRGLHHLNWPEAKSAAACDSSTVVVPWGSLEQHGPHLPLGTDGLFAEQVLHQVLQALPPQLPIWFLPLQSLGFAPEHKGFGVSFTQPAEVMLAQVEAIAEPLARAGFQRLVLFNGHGGQISLLDVAARQVHGRHPNLGVHAWFLWDVDGVMDLVPDPERGQGLHAGLAETSLMLHMAPELVQLQHAVAEPPPPPPAGLSLEGRCPGAWRTNALSRSGTVGSPRGATASLGAALHEKLVQGWTTTFATLLGSSWPPRRSLESSDRV</sequence>
<dbReference type="PATRIC" id="fig|1604020.3.peg.1951"/>
<protein>
    <submittedName>
        <fullName evidence="6">Creatininase</fullName>
    </submittedName>
</protein>
<evidence type="ECO:0000256" key="3">
    <source>
        <dbReference type="ARBA" id="ARBA00022801"/>
    </source>
</evidence>
<comment type="cofactor">
    <cofactor evidence="1">
        <name>Zn(2+)</name>
        <dbReference type="ChEBI" id="CHEBI:29105"/>
    </cofactor>
</comment>